<dbReference type="AlphaFoldDB" id="A0A4R3HWD0"/>
<dbReference type="Proteomes" id="UP000295793">
    <property type="component" value="Unassembled WGS sequence"/>
</dbReference>
<evidence type="ECO:0000256" key="2">
    <source>
        <dbReference type="ARBA" id="ARBA00023315"/>
    </source>
</evidence>
<accession>A0A4R3HWD0</accession>
<dbReference type="InterPro" id="IPR000182">
    <property type="entry name" value="GNAT_dom"/>
</dbReference>
<dbReference type="Pfam" id="PF00583">
    <property type="entry name" value="Acetyltransf_1"/>
    <property type="match status" value="1"/>
</dbReference>
<dbReference type="EMBL" id="SLZR01000019">
    <property type="protein sequence ID" value="TCS37587.1"/>
    <property type="molecule type" value="Genomic_DNA"/>
</dbReference>
<dbReference type="PROSITE" id="PS51186">
    <property type="entry name" value="GNAT"/>
    <property type="match status" value="1"/>
</dbReference>
<keyword evidence="1 4" id="KW-0808">Transferase</keyword>
<dbReference type="RefSeq" id="WP_132703285.1">
    <property type="nucleotide sequence ID" value="NZ_SLZR01000019.1"/>
</dbReference>
<evidence type="ECO:0000313" key="4">
    <source>
        <dbReference type="EMBL" id="TCS37587.1"/>
    </source>
</evidence>
<comment type="caution">
    <text evidence="4">The sequence shown here is derived from an EMBL/GenBank/DDBJ whole genome shotgun (WGS) entry which is preliminary data.</text>
</comment>
<dbReference type="Gene3D" id="3.40.630.30">
    <property type="match status" value="1"/>
</dbReference>
<dbReference type="InterPro" id="IPR016181">
    <property type="entry name" value="Acyl_CoA_acyltransferase"/>
</dbReference>
<proteinExistence type="predicted"/>
<gene>
    <name evidence="4" type="ORF">BCF53_1199</name>
</gene>
<dbReference type="GO" id="GO:0016747">
    <property type="term" value="F:acyltransferase activity, transferring groups other than amino-acyl groups"/>
    <property type="evidence" value="ECO:0007669"/>
    <property type="project" value="InterPro"/>
</dbReference>
<keyword evidence="2 4" id="KW-0012">Acyltransferase</keyword>
<dbReference type="CDD" id="cd04301">
    <property type="entry name" value="NAT_SF"/>
    <property type="match status" value="1"/>
</dbReference>
<dbReference type="PANTHER" id="PTHR43072:SF23">
    <property type="entry name" value="UPF0039 PROTEIN C11D3.02C"/>
    <property type="match status" value="1"/>
</dbReference>
<evidence type="ECO:0000313" key="5">
    <source>
        <dbReference type="Proteomes" id="UP000295793"/>
    </source>
</evidence>
<evidence type="ECO:0000259" key="3">
    <source>
        <dbReference type="PROSITE" id="PS51186"/>
    </source>
</evidence>
<name>A0A4R3HWD0_9GAMM</name>
<feature type="domain" description="N-acetyltransferase" evidence="3">
    <location>
        <begin position="3"/>
        <end position="166"/>
    </location>
</feature>
<dbReference type="SUPFAM" id="SSF55729">
    <property type="entry name" value="Acyl-CoA N-acyltransferases (Nat)"/>
    <property type="match status" value="1"/>
</dbReference>
<organism evidence="4 5">
    <name type="scientific">Reinekea marinisedimentorum</name>
    <dbReference type="NCBI Taxonomy" id="230495"/>
    <lineage>
        <taxon>Bacteria</taxon>
        <taxon>Pseudomonadati</taxon>
        <taxon>Pseudomonadota</taxon>
        <taxon>Gammaproteobacteria</taxon>
        <taxon>Oceanospirillales</taxon>
        <taxon>Saccharospirillaceae</taxon>
        <taxon>Reinekea</taxon>
    </lineage>
</organism>
<keyword evidence="5" id="KW-1185">Reference proteome</keyword>
<protein>
    <submittedName>
        <fullName evidence="4">L-amino acid N-acyltransferase YncA</fullName>
    </submittedName>
</protein>
<dbReference type="PANTHER" id="PTHR43072">
    <property type="entry name" value="N-ACETYLTRANSFERASE"/>
    <property type="match status" value="1"/>
</dbReference>
<dbReference type="OrthoDB" id="9799601at2"/>
<sequence length="166" mass="18640">MKLTIRMVQTSDAQGILDIINPIIEDGCYTVLDQPFTLQQEVDFIDGFDERGVFNIGIDESRGVIAGFQNVEPFAAFTSAFDHVGIIGTFVSRNYRRKGVASQLFEETFSSARLNGYEKLFAYVRSDNPNALAIYEKHGFKTIGTAKKQAKVNGHYIDEVFIEKLL</sequence>
<evidence type="ECO:0000256" key="1">
    <source>
        <dbReference type="ARBA" id="ARBA00022679"/>
    </source>
</evidence>
<reference evidence="4 5" key="1">
    <citation type="submission" date="2019-03" db="EMBL/GenBank/DDBJ databases">
        <title>Genomic Encyclopedia of Archaeal and Bacterial Type Strains, Phase II (KMG-II): from individual species to whole genera.</title>
        <authorList>
            <person name="Goeker M."/>
        </authorList>
    </citation>
    <scope>NUCLEOTIDE SEQUENCE [LARGE SCALE GENOMIC DNA]</scope>
    <source>
        <strain evidence="4 5">DSM 15388</strain>
    </source>
</reference>